<dbReference type="Pfam" id="PF02604">
    <property type="entry name" value="PhdYeFM_antitox"/>
    <property type="match status" value="1"/>
</dbReference>
<comment type="caution">
    <text evidence="3">The sequence shown here is derived from an EMBL/GenBank/DDBJ whole genome shotgun (WGS) entry which is preliminary data.</text>
</comment>
<dbReference type="InterPro" id="IPR006442">
    <property type="entry name" value="Antitoxin_Phd/YefM"/>
</dbReference>
<evidence type="ECO:0000256" key="1">
    <source>
        <dbReference type="ARBA" id="ARBA00009981"/>
    </source>
</evidence>
<protein>
    <recommendedName>
        <fullName evidence="2">Antitoxin</fullName>
    </recommendedName>
</protein>
<proteinExistence type="inferred from homology"/>
<comment type="function">
    <text evidence="2">Antitoxin component of a type II toxin-antitoxin (TA) system.</text>
</comment>
<name>A0A2M7T9U4_9ACTN</name>
<dbReference type="Proteomes" id="UP000230956">
    <property type="component" value="Unassembled WGS sequence"/>
</dbReference>
<sequence>MAIKSISSTQAQNNFGQVLDDITRNNTRYIVERRGIPQMVAFSFDDFARMLEDENERKRLDGIIKEIRPKYNLGRVLEEQA</sequence>
<evidence type="ECO:0000256" key="2">
    <source>
        <dbReference type="RuleBase" id="RU362080"/>
    </source>
</evidence>
<reference evidence="4" key="1">
    <citation type="submission" date="2017-09" db="EMBL/GenBank/DDBJ databases">
        <title>Depth-based differentiation of microbial function through sediment-hosted aquifers and enrichment of novel symbionts in the deep terrestrial subsurface.</title>
        <authorList>
            <person name="Probst A.J."/>
            <person name="Ladd B."/>
            <person name="Jarett J.K."/>
            <person name="Geller-Mcgrath D.E."/>
            <person name="Sieber C.M.K."/>
            <person name="Emerson J.B."/>
            <person name="Anantharaman K."/>
            <person name="Thomas B.C."/>
            <person name="Malmstrom R."/>
            <person name="Stieglmeier M."/>
            <person name="Klingl A."/>
            <person name="Woyke T."/>
            <person name="Ryan C.M."/>
            <person name="Banfield J.F."/>
        </authorList>
    </citation>
    <scope>NUCLEOTIDE SEQUENCE [LARGE SCALE GENOMIC DNA]</scope>
</reference>
<dbReference type="AlphaFoldDB" id="A0A2M7T9U4"/>
<evidence type="ECO:0000313" key="4">
    <source>
        <dbReference type="Proteomes" id="UP000230956"/>
    </source>
</evidence>
<dbReference type="InterPro" id="IPR036165">
    <property type="entry name" value="YefM-like_sf"/>
</dbReference>
<accession>A0A2M7T9U4</accession>
<dbReference type="EMBL" id="PFNG01000051">
    <property type="protein sequence ID" value="PIZ41583.1"/>
    <property type="molecule type" value="Genomic_DNA"/>
</dbReference>
<dbReference type="Gene3D" id="3.40.1620.10">
    <property type="entry name" value="YefM-like domain"/>
    <property type="match status" value="1"/>
</dbReference>
<organism evidence="3 4">
    <name type="scientific">Candidatus Aquicultor secundus</name>
    <dbReference type="NCBI Taxonomy" id="1973895"/>
    <lineage>
        <taxon>Bacteria</taxon>
        <taxon>Bacillati</taxon>
        <taxon>Actinomycetota</taxon>
        <taxon>Candidatus Aquicultoria</taxon>
        <taxon>Candidatus Aquicultorales</taxon>
        <taxon>Candidatus Aquicultoraceae</taxon>
        <taxon>Candidatus Aquicultor</taxon>
    </lineage>
</organism>
<evidence type="ECO:0000313" key="3">
    <source>
        <dbReference type="EMBL" id="PIZ41583.1"/>
    </source>
</evidence>
<comment type="similarity">
    <text evidence="1 2">Belongs to the phD/YefM antitoxin family.</text>
</comment>
<gene>
    <name evidence="3" type="ORF">COY37_02080</name>
</gene>
<dbReference type="SUPFAM" id="SSF143120">
    <property type="entry name" value="YefM-like"/>
    <property type="match status" value="1"/>
</dbReference>
<dbReference type="RefSeq" id="WP_286679326.1">
    <property type="nucleotide sequence ID" value="NZ_MNXI01000144.1"/>
</dbReference>